<keyword evidence="2" id="KW-1185">Reference proteome</keyword>
<accession>A0A151WZP7</accession>
<dbReference type="Proteomes" id="UP000075809">
    <property type="component" value="Unassembled WGS sequence"/>
</dbReference>
<protein>
    <recommendedName>
        <fullName evidence="3">DUF4817 domain-containing protein</fullName>
    </recommendedName>
</protein>
<dbReference type="STRING" id="64791.A0A151WZP7"/>
<evidence type="ECO:0008006" key="3">
    <source>
        <dbReference type="Google" id="ProtNLM"/>
    </source>
</evidence>
<proteinExistence type="predicted"/>
<dbReference type="EMBL" id="KQ982632">
    <property type="protein sequence ID" value="KYQ53361.1"/>
    <property type="molecule type" value="Genomic_DNA"/>
</dbReference>
<evidence type="ECO:0000313" key="2">
    <source>
        <dbReference type="Proteomes" id="UP000075809"/>
    </source>
</evidence>
<dbReference type="CDD" id="cd09275">
    <property type="entry name" value="RNase_HI_RT_DIRS1"/>
    <property type="match status" value="1"/>
</dbReference>
<evidence type="ECO:0000313" key="1">
    <source>
        <dbReference type="EMBL" id="KYQ53361.1"/>
    </source>
</evidence>
<reference evidence="1 2" key="1">
    <citation type="submission" date="2015-09" db="EMBL/GenBank/DDBJ databases">
        <title>Trachymyrmex zeteki WGS genome.</title>
        <authorList>
            <person name="Nygaard S."/>
            <person name="Hu H."/>
            <person name="Boomsma J."/>
            <person name="Zhang G."/>
        </authorList>
    </citation>
    <scope>NUCLEOTIDE SEQUENCE [LARGE SCALE GENOMIC DNA]</scope>
    <source>
        <strain evidence="1">Tzet28-1</strain>
        <tissue evidence="1">Whole body</tissue>
    </source>
</reference>
<dbReference type="AlphaFoldDB" id="A0A151WZP7"/>
<name>A0A151WZP7_9HYME</name>
<sequence length="330" mass="38798">MANYIPNEIVDILLILDECNKNYRRAFCRCAELYPNRRHPSAQQVINIERRTHRNTLLTRDRELGIPLSTAHRMLQFVQYHPYHINLVQELSKNYCKLQFCRWALDALEQNLNFFIDNNYYWSPVNPHWYRQRVSQPNLCSIKDFASMIDFLIAVWPVIKYALLYTKAFERRKFLTLSKLYPNGPFRMRGPRSDSRLVIERGKALRINTLMLRVTFHGLKCFASHLSDCEILLRIVNITAVSYINRFNSVEYPYLSSLSREISFTLDWGEFYFCAFPSLILLPRILWKILTISRWIKSTLSDCGVSDAFSAHSTRYVSTSLAGRKAVLAE</sequence>
<dbReference type="PANTHER" id="PTHR47326">
    <property type="entry name" value="TRANSPOSABLE ELEMENT TC3 TRANSPOSASE-LIKE PROTEIN"/>
    <property type="match status" value="1"/>
</dbReference>
<organism evidence="1 2">
    <name type="scientific">Mycetomoellerius zeteki</name>
    <dbReference type="NCBI Taxonomy" id="64791"/>
    <lineage>
        <taxon>Eukaryota</taxon>
        <taxon>Metazoa</taxon>
        <taxon>Ecdysozoa</taxon>
        <taxon>Arthropoda</taxon>
        <taxon>Hexapoda</taxon>
        <taxon>Insecta</taxon>
        <taxon>Pterygota</taxon>
        <taxon>Neoptera</taxon>
        <taxon>Endopterygota</taxon>
        <taxon>Hymenoptera</taxon>
        <taxon>Apocrita</taxon>
        <taxon>Aculeata</taxon>
        <taxon>Formicoidea</taxon>
        <taxon>Formicidae</taxon>
        <taxon>Myrmicinae</taxon>
        <taxon>Mycetomoellerius</taxon>
    </lineage>
</organism>
<dbReference type="PANTHER" id="PTHR47326:SF1">
    <property type="entry name" value="HTH PSQ-TYPE DOMAIN-CONTAINING PROTEIN"/>
    <property type="match status" value="1"/>
</dbReference>
<gene>
    <name evidence="1" type="ORF">ALC60_07493</name>
</gene>